<dbReference type="PaxDb" id="243230-DR_1873"/>
<dbReference type="EnsemblBacteria" id="AAF11436">
    <property type="protein sequence ID" value="AAF11436"/>
    <property type="gene ID" value="DR_1873"/>
</dbReference>
<protein>
    <recommendedName>
        <fullName evidence="4">PEGA domain-containing protein</fullName>
    </recommendedName>
</protein>
<dbReference type="EMBL" id="AE000513">
    <property type="protein sequence ID" value="AAF11436.1"/>
    <property type="molecule type" value="Genomic_DNA"/>
</dbReference>
<keyword evidence="3" id="KW-1185">Reference proteome</keyword>
<accession>Q9RT92</accession>
<dbReference type="eggNOG" id="COG0515">
    <property type="taxonomic scope" value="Bacteria"/>
</dbReference>
<evidence type="ECO:0000313" key="3">
    <source>
        <dbReference type="Proteomes" id="UP000002524"/>
    </source>
</evidence>
<dbReference type="OrthoDB" id="74300at2"/>
<evidence type="ECO:0008006" key="4">
    <source>
        <dbReference type="Google" id="ProtNLM"/>
    </source>
</evidence>
<feature type="compositionally biased region" description="Basic and acidic residues" evidence="1">
    <location>
        <begin position="416"/>
        <end position="431"/>
    </location>
</feature>
<feature type="compositionally biased region" description="Low complexity" evidence="1">
    <location>
        <begin position="331"/>
        <end position="357"/>
    </location>
</feature>
<reference evidence="2 3" key="1">
    <citation type="journal article" date="1999" name="Science">
        <title>Genome sequence of the radioresistant bacterium Deinococcus radiodurans R1.</title>
        <authorList>
            <person name="White O."/>
            <person name="Eisen J.A."/>
            <person name="Heidelberg J.F."/>
            <person name="Hickey E.K."/>
            <person name="Peterson J.D."/>
            <person name="Dodson R.J."/>
            <person name="Haft D.H."/>
            <person name="Gwinn M.L."/>
            <person name="Nelson W.C."/>
            <person name="Richardson D.L."/>
            <person name="Moffat K.S."/>
            <person name="Qin H."/>
            <person name="Jiang L."/>
            <person name="Pamphile W."/>
            <person name="Crosby M."/>
            <person name="Shen M."/>
            <person name="Vamathevan J.J."/>
            <person name="Lam P."/>
            <person name="McDonald L."/>
            <person name="Utterback T."/>
            <person name="Zalewski C."/>
            <person name="Makarova K.S."/>
            <person name="Aravind L."/>
            <person name="Daly M.J."/>
            <person name="Minton K.W."/>
            <person name="Fleischmann R.D."/>
            <person name="Ketchum K.A."/>
            <person name="Nelson K.E."/>
            <person name="Salzberg S."/>
            <person name="Smith H.O."/>
            <person name="Venter J.C."/>
            <person name="Fraser C.M."/>
        </authorList>
    </citation>
    <scope>NUCLEOTIDE SEQUENCE [LARGE SCALE GENOMIC DNA]</scope>
    <source>
        <strain evidence="3">ATCC 13939 / DSM 20539 / JCM 16871 / LMG 4051 / NBRC 15346 / NCIMB 9279 / R1 / VKM B-1422</strain>
    </source>
</reference>
<feature type="region of interest" description="Disordered" evidence="1">
    <location>
        <begin position="396"/>
        <end position="431"/>
    </location>
</feature>
<dbReference type="AlphaFoldDB" id="Q9RT92"/>
<dbReference type="GeneID" id="69518112"/>
<gene>
    <name evidence="2" type="ordered locus">DR_1873</name>
</gene>
<organism evidence="2 3">
    <name type="scientific">Deinococcus radiodurans (strain ATCC 13939 / DSM 20539 / JCM 16871 / CCUG 27074 / LMG 4051 / NBRC 15346 / NCIMB 9279 / VKM B-1422 / R1)</name>
    <dbReference type="NCBI Taxonomy" id="243230"/>
    <lineage>
        <taxon>Bacteria</taxon>
        <taxon>Thermotogati</taxon>
        <taxon>Deinococcota</taxon>
        <taxon>Deinococci</taxon>
        <taxon>Deinococcales</taxon>
        <taxon>Deinococcaceae</taxon>
        <taxon>Deinococcus</taxon>
    </lineage>
</organism>
<sequence length="637" mass="67024">MKSIGPYVVLREVVVGEGRGAAPAAGESAPRRSTARTLWAADRLTGLPVLLHPLSAIAPAPRLPAHPRLLPFTDMVVEMAGAYLATELPPQTRPARDPTQAARGALEALTFLHSQGLAHGSLDAAQLWEVDGEVRVTGAGLPRPGLRPQPLDDLRDLIAALETIDAPPGLLAALRGAPDLASAQEFLDLLDMGLSEQQLAGALAHVPALKAAQEPPPAIFDSPDDIVLGGALADDVMGAPPTVEAVEQEITSVQTLPESEVPVTPAPLSPQEVALAAEESATQEAASEVVVIAAQPSTLEVSEMQRRPASESAMETPPEPALPTALFGGLSEPSPAEAAPAVETESLVSESAAPARPRAVRRAAGRQARDRLKADHRRRLDLSELRLRRTAAEVEQLQTPAGAQSTVSVAVPPASAEEHGGASPQERRRLEQQAWEEQVALDARLAAARRAQAPRERPASVLVPGAALGGELAEIAEVQRRPRQRPAARAQGMVRAARQLAPIRMGWGRDGERQVLRQRGPREELLRWLLPTLGVLLLAFAVSAVPRALRSAAPAPCCDVAFQLLGAGTGQRADLTLLSAPPAAGWQRGARLGQAPGTLHLPAPGTYRIKVSAAGYAPARVDVTAPRHEPVTVQLGR</sequence>
<dbReference type="RefSeq" id="WP_010888508.1">
    <property type="nucleotide sequence ID" value="NC_001263.1"/>
</dbReference>
<dbReference type="Proteomes" id="UP000002524">
    <property type="component" value="Chromosome 1"/>
</dbReference>
<evidence type="ECO:0000256" key="1">
    <source>
        <dbReference type="SAM" id="MobiDB-lite"/>
    </source>
</evidence>
<dbReference type="HOGENOM" id="CLU_035487_0_0_0"/>
<dbReference type="STRING" id="243230.DR_1873"/>
<dbReference type="PIR" id="A75342">
    <property type="entry name" value="A75342"/>
</dbReference>
<dbReference type="KEGG" id="dra:DR_1873"/>
<name>Q9RT92_DEIRA</name>
<evidence type="ECO:0000313" key="2">
    <source>
        <dbReference type="EMBL" id="AAF11436.1"/>
    </source>
</evidence>
<dbReference type="InParanoid" id="Q9RT92"/>
<feature type="region of interest" description="Disordered" evidence="1">
    <location>
        <begin position="301"/>
        <end position="375"/>
    </location>
</feature>
<feature type="compositionally biased region" description="Polar residues" evidence="1">
    <location>
        <begin position="396"/>
        <end position="408"/>
    </location>
</feature>
<dbReference type="PATRIC" id="fig|243230.17.peg.2085"/>
<proteinExistence type="predicted"/>